<dbReference type="Proteomes" id="UP001152320">
    <property type="component" value="Chromosome 16"/>
</dbReference>
<evidence type="ECO:0000256" key="1">
    <source>
        <dbReference type="ARBA" id="ARBA00022771"/>
    </source>
</evidence>
<keyword evidence="1 3" id="KW-0863">Zinc-finger</keyword>
<evidence type="ECO:0000256" key="3">
    <source>
        <dbReference type="PROSITE-ProRule" id="PRU00175"/>
    </source>
</evidence>
<organism evidence="6 7">
    <name type="scientific">Holothuria leucospilota</name>
    <name type="common">Black long sea cucumber</name>
    <name type="synonym">Mertensiothuria leucospilota</name>
    <dbReference type="NCBI Taxonomy" id="206669"/>
    <lineage>
        <taxon>Eukaryota</taxon>
        <taxon>Metazoa</taxon>
        <taxon>Echinodermata</taxon>
        <taxon>Eleutherozoa</taxon>
        <taxon>Echinozoa</taxon>
        <taxon>Holothuroidea</taxon>
        <taxon>Aspidochirotacea</taxon>
        <taxon>Aspidochirotida</taxon>
        <taxon>Holothuriidae</taxon>
        <taxon>Holothuria</taxon>
    </lineage>
</organism>
<dbReference type="AlphaFoldDB" id="A0A9Q1BIV7"/>
<gene>
    <name evidence="6" type="ORF">HOLleu_32565</name>
</gene>
<evidence type="ECO:0000313" key="6">
    <source>
        <dbReference type="EMBL" id="KAJ8027423.1"/>
    </source>
</evidence>
<keyword evidence="4" id="KW-0812">Transmembrane</keyword>
<dbReference type="SUPFAM" id="SSF57850">
    <property type="entry name" value="RING/U-box"/>
    <property type="match status" value="1"/>
</dbReference>
<dbReference type="InterPro" id="IPR051728">
    <property type="entry name" value="RING-FYVE_E3_ubiquitin-ligase"/>
</dbReference>
<sequence length="110" mass="12417">MSGYHVVAFAATVAVGIGLAIYAYIKSKPVLVKESQYQGSWQYDYEDDNESEDLEELKRKNRCTVCMSKNIGVLFSPCNHLVTCTDCGSKMNVCPVCRRKVRKRINAYLP</sequence>
<keyword evidence="1 3" id="KW-0479">Metal-binding</keyword>
<dbReference type="OrthoDB" id="774873at2759"/>
<accession>A0A9Q1BIV7</accession>
<name>A0A9Q1BIV7_HOLLE</name>
<dbReference type="Pfam" id="PF13920">
    <property type="entry name" value="zf-C3HC4_3"/>
    <property type="match status" value="1"/>
</dbReference>
<evidence type="ECO:0000259" key="5">
    <source>
        <dbReference type="PROSITE" id="PS50089"/>
    </source>
</evidence>
<dbReference type="GO" id="GO:0008270">
    <property type="term" value="F:zinc ion binding"/>
    <property type="evidence" value="ECO:0007669"/>
    <property type="project" value="UniProtKB-KW"/>
</dbReference>
<feature type="domain" description="RING-type" evidence="5">
    <location>
        <begin position="63"/>
        <end position="98"/>
    </location>
</feature>
<dbReference type="PANTHER" id="PTHR14879">
    <property type="entry name" value="CASPASE REGULATOR, RING FINGER DOMAIN-CONTAINING"/>
    <property type="match status" value="1"/>
</dbReference>
<proteinExistence type="predicted"/>
<keyword evidence="7" id="KW-1185">Reference proteome</keyword>
<protein>
    <submittedName>
        <fullName evidence="6">Baculoviral IAP repeat-containing protein 7-B</fullName>
    </submittedName>
</protein>
<dbReference type="Gene3D" id="3.30.40.10">
    <property type="entry name" value="Zinc/RING finger domain, C3HC4 (zinc finger)"/>
    <property type="match status" value="1"/>
</dbReference>
<dbReference type="EMBL" id="JAIZAY010000016">
    <property type="protein sequence ID" value="KAJ8027423.1"/>
    <property type="molecule type" value="Genomic_DNA"/>
</dbReference>
<reference evidence="6" key="1">
    <citation type="submission" date="2021-10" db="EMBL/GenBank/DDBJ databases">
        <title>Tropical sea cucumber genome reveals ecological adaptation and Cuvierian tubules defense mechanism.</title>
        <authorList>
            <person name="Chen T."/>
        </authorList>
    </citation>
    <scope>NUCLEOTIDE SEQUENCE</scope>
    <source>
        <strain evidence="6">Nanhai2018</strain>
        <tissue evidence="6">Muscle</tissue>
    </source>
</reference>
<dbReference type="InterPro" id="IPR013083">
    <property type="entry name" value="Znf_RING/FYVE/PHD"/>
</dbReference>
<keyword evidence="4" id="KW-1133">Transmembrane helix</keyword>
<feature type="transmembrane region" description="Helical" evidence="4">
    <location>
        <begin position="6"/>
        <end position="25"/>
    </location>
</feature>
<comment type="caution">
    <text evidence="6">The sequence shown here is derived from an EMBL/GenBank/DDBJ whole genome shotgun (WGS) entry which is preliminary data.</text>
</comment>
<keyword evidence="4" id="KW-0472">Membrane</keyword>
<evidence type="ECO:0000313" key="7">
    <source>
        <dbReference type="Proteomes" id="UP001152320"/>
    </source>
</evidence>
<dbReference type="InterPro" id="IPR001841">
    <property type="entry name" value="Znf_RING"/>
</dbReference>
<keyword evidence="2" id="KW-0862">Zinc</keyword>
<evidence type="ECO:0000256" key="4">
    <source>
        <dbReference type="SAM" id="Phobius"/>
    </source>
</evidence>
<dbReference type="PROSITE" id="PS50089">
    <property type="entry name" value="ZF_RING_2"/>
    <property type="match status" value="1"/>
</dbReference>
<dbReference type="PANTHER" id="PTHR14879:SF5">
    <property type="entry name" value="RING-TYPE DOMAIN-CONTAINING PROTEIN"/>
    <property type="match status" value="1"/>
</dbReference>
<evidence type="ECO:0000256" key="2">
    <source>
        <dbReference type="ARBA" id="ARBA00022833"/>
    </source>
</evidence>